<dbReference type="PANTHER" id="PTHR12304">
    <property type="entry name" value="INOSINE-URIDINE PREFERRING NUCLEOSIDE HYDROLASE"/>
    <property type="match status" value="1"/>
</dbReference>
<dbReference type="InterPro" id="IPR001910">
    <property type="entry name" value="Inosine/uridine_hydrolase_dom"/>
</dbReference>
<dbReference type="AlphaFoldDB" id="A0A5J5V327"/>
<feature type="domain" description="Inosine/uridine-preferring nucleoside hydrolase" evidence="4">
    <location>
        <begin position="23"/>
        <end position="86"/>
    </location>
</feature>
<comment type="similarity">
    <text evidence="1">Belongs to the IUNH family.</text>
</comment>
<evidence type="ECO:0000256" key="1">
    <source>
        <dbReference type="ARBA" id="ARBA00009176"/>
    </source>
</evidence>
<dbReference type="EMBL" id="CM018208">
    <property type="protein sequence ID" value="KAB2074268.1"/>
    <property type="molecule type" value="Genomic_DNA"/>
</dbReference>
<dbReference type="OrthoDB" id="985568at2759"/>
<name>A0A5J5V327_GOSBA</name>
<dbReference type="Gene3D" id="3.90.245.10">
    <property type="entry name" value="Ribonucleoside hydrolase-like"/>
    <property type="match status" value="1"/>
</dbReference>
<reference evidence="6" key="1">
    <citation type="journal article" date="2020" name="Nat. Genet.">
        <title>Genomic diversifications of five Gossypium allopolyploid species and their impact on cotton improvement.</title>
        <authorList>
            <person name="Chen Z.J."/>
            <person name="Sreedasyam A."/>
            <person name="Ando A."/>
            <person name="Song Q."/>
            <person name="De Santiago L.M."/>
            <person name="Hulse-Kemp A.M."/>
            <person name="Ding M."/>
            <person name="Ye W."/>
            <person name="Kirkbride R.C."/>
            <person name="Jenkins J."/>
            <person name="Plott C."/>
            <person name="Lovell J."/>
            <person name="Lin Y.M."/>
            <person name="Vaughn R."/>
            <person name="Liu B."/>
            <person name="Simpson S."/>
            <person name="Scheffler B.E."/>
            <person name="Wen L."/>
            <person name="Saski C.A."/>
            <person name="Grover C.E."/>
            <person name="Hu G."/>
            <person name="Conover J.L."/>
            <person name="Carlson J.W."/>
            <person name="Shu S."/>
            <person name="Boston L.B."/>
            <person name="Williams M."/>
            <person name="Peterson D.G."/>
            <person name="McGee K."/>
            <person name="Jones D.C."/>
            <person name="Wendel J.F."/>
            <person name="Stelly D.M."/>
            <person name="Grimwood J."/>
            <person name="Schmutz J."/>
        </authorList>
    </citation>
    <scope>NUCLEOTIDE SEQUENCE [LARGE SCALE GENOMIC DNA]</scope>
    <source>
        <strain evidence="6">cv. 3-79</strain>
    </source>
</reference>
<evidence type="ECO:0000313" key="6">
    <source>
        <dbReference type="Proteomes" id="UP000327439"/>
    </source>
</evidence>
<dbReference type="GO" id="GO:0008477">
    <property type="term" value="F:purine nucleosidase activity"/>
    <property type="evidence" value="ECO:0007669"/>
    <property type="project" value="TreeGrafter"/>
</dbReference>
<evidence type="ECO:0000259" key="4">
    <source>
        <dbReference type="Pfam" id="PF01156"/>
    </source>
</evidence>
<dbReference type="GO" id="GO:0005829">
    <property type="term" value="C:cytosol"/>
    <property type="evidence" value="ECO:0007669"/>
    <property type="project" value="TreeGrafter"/>
</dbReference>
<dbReference type="Pfam" id="PF01156">
    <property type="entry name" value="IU_nuc_hydro"/>
    <property type="match status" value="1"/>
</dbReference>
<dbReference type="GO" id="GO:0006152">
    <property type="term" value="P:purine nucleoside catabolic process"/>
    <property type="evidence" value="ECO:0007669"/>
    <property type="project" value="TreeGrafter"/>
</dbReference>
<dbReference type="PANTHER" id="PTHR12304:SF4">
    <property type="entry name" value="URIDINE NUCLEOSIDASE"/>
    <property type="match status" value="1"/>
</dbReference>
<dbReference type="InterPro" id="IPR036452">
    <property type="entry name" value="Ribo_hydro-like"/>
</dbReference>
<evidence type="ECO:0000256" key="2">
    <source>
        <dbReference type="ARBA" id="ARBA00022801"/>
    </source>
</evidence>
<dbReference type="Proteomes" id="UP000327439">
    <property type="component" value="Chromosome A07"/>
</dbReference>
<evidence type="ECO:0000256" key="3">
    <source>
        <dbReference type="ARBA" id="ARBA00023295"/>
    </source>
</evidence>
<dbReference type="SUPFAM" id="SSF53590">
    <property type="entry name" value="Nucleoside hydrolase"/>
    <property type="match status" value="1"/>
</dbReference>
<keyword evidence="6" id="KW-1185">Reference proteome</keyword>
<accession>A0A5J5V327</accession>
<proteinExistence type="inferred from homology"/>
<dbReference type="InterPro" id="IPR023186">
    <property type="entry name" value="IUNH"/>
</dbReference>
<organism evidence="5 6">
    <name type="scientific">Gossypium barbadense</name>
    <name type="common">Sea Island cotton</name>
    <name type="synonym">Hibiscus barbadensis</name>
    <dbReference type="NCBI Taxonomy" id="3634"/>
    <lineage>
        <taxon>Eukaryota</taxon>
        <taxon>Viridiplantae</taxon>
        <taxon>Streptophyta</taxon>
        <taxon>Embryophyta</taxon>
        <taxon>Tracheophyta</taxon>
        <taxon>Spermatophyta</taxon>
        <taxon>Magnoliopsida</taxon>
        <taxon>eudicotyledons</taxon>
        <taxon>Gunneridae</taxon>
        <taxon>Pentapetalae</taxon>
        <taxon>rosids</taxon>
        <taxon>malvids</taxon>
        <taxon>Malvales</taxon>
        <taxon>Malvaceae</taxon>
        <taxon>Malvoideae</taxon>
        <taxon>Gossypium</taxon>
    </lineage>
</organism>
<keyword evidence="3" id="KW-0326">Glycosidase</keyword>
<evidence type="ECO:0000313" key="5">
    <source>
        <dbReference type="EMBL" id="KAB2074268.1"/>
    </source>
</evidence>
<keyword evidence="2" id="KW-0378">Hydrolase</keyword>
<protein>
    <recommendedName>
        <fullName evidence="4">Inosine/uridine-preferring nucleoside hydrolase domain-containing protein</fullName>
    </recommendedName>
</protein>
<sequence>MWSRCFGCGDKCNSSNCFDRHSYLLKIREVYFNYHHDAYNTKVVYLHDPIAMLAAINPSLITYEEGAIRVQKNGITRGLTLLYNKQKRVC</sequence>
<gene>
    <name evidence="5" type="ORF">ES319_A07G142400v1</name>
</gene>